<dbReference type="PROSITE" id="PS50211">
    <property type="entry name" value="DENN"/>
    <property type="match status" value="1"/>
</dbReference>
<feature type="compositionally biased region" description="Low complexity" evidence="14">
    <location>
        <begin position="571"/>
        <end position="586"/>
    </location>
</feature>
<dbReference type="FunFam" id="3.30.450.200:FF:000002">
    <property type="entry name" value="MAP kinase-activating death domain protein isoform X1"/>
    <property type="match status" value="1"/>
</dbReference>
<keyword evidence="7" id="KW-0344">Guanine-nucleotide releasing factor</keyword>
<feature type="region of interest" description="Disordered" evidence="14">
    <location>
        <begin position="1124"/>
        <end position="1224"/>
    </location>
</feature>
<dbReference type="Proteomes" id="UP001501940">
    <property type="component" value="Chromosome 1"/>
</dbReference>
<dbReference type="InterPro" id="IPR043153">
    <property type="entry name" value="DENN_C"/>
</dbReference>
<dbReference type="Pfam" id="PF23629">
    <property type="entry name" value="Death_MADD"/>
    <property type="match status" value="1"/>
</dbReference>
<comment type="similarity">
    <text evidence="3">Belongs to the MADD family.</text>
</comment>
<keyword evidence="17" id="KW-1185">Reference proteome</keyword>
<evidence type="ECO:0000256" key="2">
    <source>
        <dbReference type="ARBA" id="ARBA00004496"/>
    </source>
</evidence>
<evidence type="ECO:0000256" key="10">
    <source>
        <dbReference type="ARBA" id="ARBA00060181"/>
    </source>
</evidence>
<keyword evidence="8" id="KW-0053">Apoptosis</keyword>
<dbReference type="InterPro" id="IPR005112">
    <property type="entry name" value="dDENN_dom"/>
</dbReference>
<evidence type="ECO:0000256" key="1">
    <source>
        <dbReference type="ARBA" id="ARBA00004236"/>
    </source>
</evidence>
<feature type="region of interest" description="Disordered" evidence="14">
    <location>
        <begin position="558"/>
        <end position="586"/>
    </location>
</feature>
<evidence type="ECO:0000256" key="6">
    <source>
        <dbReference type="ARBA" id="ARBA00022490"/>
    </source>
</evidence>
<dbReference type="Ensembl" id="ENSAOCT00000038185.1">
    <property type="protein sequence ID" value="ENSAOCP00000045043.1"/>
    <property type="gene ID" value="ENSAOCG00000028202.1"/>
</dbReference>
<dbReference type="InterPro" id="IPR001194">
    <property type="entry name" value="cDENN_dom"/>
</dbReference>
<dbReference type="Gene3D" id="3.40.50.11500">
    <property type="match status" value="1"/>
</dbReference>
<dbReference type="InterPro" id="IPR057469">
    <property type="entry name" value="PH_MADD"/>
</dbReference>
<accession>A0AAQ5XUH5</accession>
<gene>
    <name evidence="16" type="primary">MADD</name>
</gene>
<comment type="function">
    <text evidence="10">Guanyl-nucleotide exchange factor that regulates small GTPases of the Rab family. Converts GDP-bound inactive form of RAB27A and RAB27B to the GTP-bound active forms. Converts GDP-bound inactive form of RAB3A, RAB3C and RAB3D to the GTP-bound active forms, GTPases involved in synaptic vesicle exocytosis and vesicle secretion. Plays a role in synaptic vesicle formation and in vesicle trafficking at the neuromuscular junction. Involved in up-regulating a post-docking step of synaptic exocytosis in central synapses. Probably by binding to the motor proteins KIF1B and KIF1A, mediates motor-dependent transport of GTP-RAB3A-positive vesicles to the presynaptic nerve terminals. Plays a role in TNFA-mediated activation of the MAPK pathway, including ERK1/2. May link TNFRSF1A with MAP kinase activation. May be involved in the regulation of TNFA-induced apoptosis.</text>
</comment>
<evidence type="ECO:0000256" key="12">
    <source>
        <dbReference type="ARBA" id="ARBA00079552"/>
    </source>
</evidence>
<dbReference type="Pfam" id="PF25328">
    <property type="entry name" value="PH_MADD"/>
    <property type="match status" value="1"/>
</dbReference>
<dbReference type="SMART" id="SM00799">
    <property type="entry name" value="DENN"/>
    <property type="match status" value="1"/>
</dbReference>
<dbReference type="InterPro" id="IPR039980">
    <property type="entry name" value="MADD"/>
</dbReference>
<protein>
    <recommendedName>
        <fullName evidence="4">MAP kinase-activating death domain protein</fullName>
    </recommendedName>
    <alternativeName>
        <fullName evidence="12">Rab3 GDP/GTP exchange factor</fullName>
    </alternativeName>
    <alternativeName>
        <fullName evidence="13">Rab3 GDP/GTP exchange protein</fullName>
    </alternativeName>
</protein>
<dbReference type="Pfam" id="PF03456">
    <property type="entry name" value="uDENN"/>
    <property type="match status" value="1"/>
</dbReference>
<evidence type="ECO:0000256" key="8">
    <source>
        <dbReference type="ARBA" id="ARBA00022703"/>
    </source>
</evidence>
<sequence length="1585" mass="176457">MFVRLVSRQPSSDSVAQTPQLLRRYPLEDHHDFPLPPDVVFFCQPEGCLSIRQRRVSLRDDSSFVFTLTDKDSGITRYGICVNFYRSFQRGHHRKEGEKPAAEQNAGKSPQHRRSTAKMAARNRNSTLTSLCILSHYPFFSTFRECLYILKRLVDCCSQRLTQRAGLPRATQRDTMWRVFTGATSVEEKGSQLLADLREIESWVYRLLRSPVPLAGQRRVDVEVLPHELKRALTFALPDNSRFAMVDFPLHLPLELLGVDACLQVLSCVLLEHKVILQSRDYNALSMSVMAFVAMIYPLEYMFPVIPLLPTCMASAEQLLLAPTPYIIGVPASFFLYKSDFKMPDDLWLVDLDSSKVIAPTNAEILPPLPEPEAGELKKHLKQALASMSLNTQPILNLEKFQEGQEMPLLPPGRDKASPSSTEFNPLIYGNDVDSVDVATRVAMVRFFNSPNVLQGFQMHTRTLRLFPRPVVAFQSTSFLASRPRRSSFADKLSHTQAVEFYGEWALNPTNLAFQRIHNNVFDPSLIGDKPKWYAHQLQPVLYRVYDGSSQLVEAMAGPLEDEGNESDPTDSGSDSEAYDDSSSSYSSLGDLVSEMIQGDIQGDTPSLDPPTHAALGDASEVEFQDFQDFREGHGAEGPPSGDGPADPSDGQPLRSSSSTTASSSPSTIIQGVNHVCSPSSLAKATFTAVFLHLFLLYVARRLTEPRPRTGQSAVPQTCKYDNPYFEPQYGFPSEDDPDAEEQVESYTPRFNQNLNGNKAQRPLRPSSLRLPGESDGEGDSRNSSPNSTISNSSNDGFGGLMSFASNLYKNHGTSFSLSNLALPNKAAREKSTPFPSLKVFGLNSLMEIITEAGPGSGEARAPRALVDQKSSVIKHSPTVKRESPSPQGRVNNTSENQQFLKEVVQSVLDGQGVGWLNMKKVRRLLENEQLRVFVLSKLNRAVQSEEDARQEIIRDVEVSRKVYKGMLDILKCTVSSLEHSYTNAGLGGMASVFSLLEIARTHYQTKDPEKRKRSPTDSAGSPGSKESPSGRMETSRPQGLLNIPHLQLPHHTTGKGARHFDTRSLNEENFIASIGVYTTKARLHVHCKPLPTPLQAHQPLINPPFPSSRLEKDPLHLSPERFLQSVTSSEPPILTRSTSQDSEASTVISNSSGETLGADSDLSSTAGDGLGGRTAPHLAQSRGTLSDSEIETNPATSAVFGKTHTLKPGAKDQVPAVAKGPPAQPMEDISMRIYLCEGLLGRDKSSVWDQLEDAAMETFSLSKERSTLWDQVQFWEDAFLDAVMLEREGMGMDQGPQEMIERYLSLGEHDRKRLEDDEDRLLATLLHNMIAYMLMLKVNKNDIRKKVRRLMGKSHIGLTYSQEINEILDKLANMNGRELSIRPSGSRHIKKQTFVVHAGTDTTGDIFFMEVCDDCIVLRSNIGTVYERWWYEKLINMTYCPKTKVLCLWRRNGQETQLNKFYTKKVRICLLGPELGGEFPVQDMKTGEGGLLQVTLEGINLKFMHSQVFIELSHIKKCNTVKGVFVLEEFVPETKEVVIHKYKTPMAHQICYSVLCLFSYVAAVKGKEAEGGKPKMLSPRPVPS</sequence>
<evidence type="ECO:0000259" key="15">
    <source>
        <dbReference type="PROSITE" id="PS50211"/>
    </source>
</evidence>
<feature type="region of interest" description="Disordered" evidence="14">
    <location>
        <begin position="706"/>
        <end position="795"/>
    </location>
</feature>
<dbReference type="SMART" id="SM00800">
    <property type="entry name" value="uDENN"/>
    <property type="match status" value="1"/>
</dbReference>
<reference evidence="16 17" key="1">
    <citation type="submission" date="2022-01" db="EMBL/GenBank/DDBJ databases">
        <title>A chromosome-scale genome assembly of the false clownfish, Amphiprion ocellaris.</title>
        <authorList>
            <person name="Ryu T."/>
        </authorList>
    </citation>
    <scope>NUCLEOTIDE SEQUENCE [LARGE SCALE GENOMIC DNA]</scope>
</reference>
<keyword evidence="6" id="KW-0963">Cytoplasm</keyword>
<dbReference type="PANTHER" id="PTHR13008:SF7">
    <property type="entry name" value="MAP KINASE-ACTIVATING DEATH DOMAIN PROTEIN"/>
    <property type="match status" value="1"/>
</dbReference>
<evidence type="ECO:0000256" key="4">
    <source>
        <dbReference type="ARBA" id="ARBA00017868"/>
    </source>
</evidence>
<reference evidence="16" key="3">
    <citation type="submission" date="2025-09" db="UniProtKB">
        <authorList>
            <consortium name="Ensembl"/>
        </authorList>
    </citation>
    <scope>IDENTIFICATION</scope>
</reference>
<evidence type="ECO:0000313" key="17">
    <source>
        <dbReference type="Proteomes" id="UP001501940"/>
    </source>
</evidence>
<dbReference type="FunFam" id="3.40.50.11500:FF:000002">
    <property type="entry name" value="MAP kinase-activating death domain protein-like Protein"/>
    <property type="match status" value="1"/>
</dbReference>
<comment type="subcellular location">
    <subcellularLocation>
        <location evidence="1">Cell membrane</location>
    </subcellularLocation>
    <subcellularLocation>
        <location evidence="2">Cytoplasm</location>
    </subcellularLocation>
</comment>
<dbReference type="InterPro" id="IPR037516">
    <property type="entry name" value="Tripartite_DENN"/>
</dbReference>
<feature type="compositionally biased region" description="Acidic residues" evidence="14">
    <location>
        <begin position="560"/>
        <end position="569"/>
    </location>
</feature>
<dbReference type="InterPro" id="IPR005113">
    <property type="entry name" value="uDENN_dom"/>
</dbReference>
<evidence type="ECO:0000256" key="7">
    <source>
        <dbReference type="ARBA" id="ARBA00022658"/>
    </source>
</evidence>
<keyword evidence="9" id="KW-0472">Membrane</keyword>
<feature type="compositionally biased region" description="Low complexity" evidence="14">
    <location>
        <begin position="782"/>
        <end position="795"/>
    </location>
</feature>
<proteinExistence type="inferred from homology"/>
<feature type="compositionally biased region" description="Polar residues" evidence="14">
    <location>
        <begin position="1125"/>
        <end position="1155"/>
    </location>
</feature>
<evidence type="ECO:0000256" key="14">
    <source>
        <dbReference type="SAM" id="MobiDB-lite"/>
    </source>
</evidence>
<dbReference type="GO" id="GO:0005886">
    <property type="term" value="C:plasma membrane"/>
    <property type="evidence" value="ECO:0007669"/>
    <property type="project" value="UniProtKB-SubCell"/>
</dbReference>
<feature type="compositionally biased region" description="Low complexity" evidence="14">
    <location>
        <begin position="637"/>
        <end position="667"/>
    </location>
</feature>
<evidence type="ECO:0000256" key="13">
    <source>
        <dbReference type="ARBA" id="ARBA00081633"/>
    </source>
</evidence>
<evidence type="ECO:0000313" key="16">
    <source>
        <dbReference type="Ensembl" id="ENSAOCP00000045043.1"/>
    </source>
</evidence>
<feature type="compositionally biased region" description="Polar residues" evidence="14">
    <location>
        <begin position="1017"/>
        <end position="1028"/>
    </location>
</feature>
<evidence type="ECO:0000256" key="5">
    <source>
        <dbReference type="ARBA" id="ARBA00022475"/>
    </source>
</evidence>
<feature type="domain" description="UDENN" evidence="15">
    <location>
        <begin position="1"/>
        <end position="516"/>
    </location>
</feature>
<dbReference type="GO" id="GO:0032483">
    <property type="term" value="P:regulation of Rab protein signal transduction"/>
    <property type="evidence" value="ECO:0007669"/>
    <property type="project" value="TreeGrafter"/>
</dbReference>
<dbReference type="PANTHER" id="PTHR13008">
    <property type="entry name" value="MAP-KINASE ACTIVATING DEATH DOMAIN PROTEIN MADD /DENN/AEX-3 C.ELEGANS"/>
    <property type="match status" value="1"/>
</dbReference>
<feature type="region of interest" description="Disordered" evidence="14">
    <location>
        <begin position="1005"/>
        <end position="1038"/>
    </location>
</feature>
<dbReference type="SMART" id="SM00801">
    <property type="entry name" value="dDENN"/>
    <property type="match status" value="1"/>
</dbReference>
<evidence type="ECO:0000256" key="9">
    <source>
        <dbReference type="ARBA" id="ARBA00023136"/>
    </source>
</evidence>
<dbReference type="GO" id="GO:0006915">
    <property type="term" value="P:apoptotic process"/>
    <property type="evidence" value="ECO:0007669"/>
    <property type="project" value="UniProtKB-KW"/>
</dbReference>
<feature type="region of interest" description="Disordered" evidence="14">
    <location>
        <begin position="854"/>
        <end position="893"/>
    </location>
</feature>
<keyword evidence="5" id="KW-1003">Cell membrane</keyword>
<dbReference type="Gene3D" id="3.30.450.200">
    <property type="match status" value="1"/>
</dbReference>
<dbReference type="GO" id="GO:0005829">
    <property type="term" value="C:cytosol"/>
    <property type="evidence" value="ECO:0007669"/>
    <property type="project" value="TreeGrafter"/>
</dbReference>
<comment type="subunit">
    <text evidence="11">Interacts (via death domain) with TNFRSF1A (via death domain). Interacts with PIDD1. Interacts with YWHAZ. Interacts (via death domain) with KIF1B; links the motor KIF1B to Rab3-carrying vesicles in anterograde synaptic vesicle transport. Interacts with KIF1A. Interacts (via uDENN domain) with RAB3A, RAB3B, RAB3C and RAB3D; the GTP-bound form of the Rab proteins is preferred for interaction.</text>
</comment>
<name>A0AAQ5XUH5_AMPOC</name>
<dbReference type="Pfam" id="PF02141">
    <property type="entry name" value="DENN"/>
    <property type="match status" value="1"/>
</dbReference>
<feature type="compositionally biased region" description="Polar residues" evidence="14">
    <location>
        <begin position="1182"/>
        <end position="1197"/>
    </location>
</feature>
<dbReference type="InterPro" id="IPR056574">
    <property type="entry name" value="Death_MADD"/>
</dbReference>
<reference evidence="16" key="2">
    <citation type="submission" date="2025-08" db="UniProtKB">
        <authorList>
            <consortium name="Ensembl"/>
        </authorList>
    </citation>
    <scope>IDENTIFICATION</scope>
</reference>
<dbReference type="GeneTree" id="ENSGT00940000156718"/>
<evidence type="ECO:0000256" key="11">
    <source>
        <dbReference type="ARBA" id="ARBA00064743"/>
    </source>
</evidence>
<feature type="region of interest" description="Disordered" evidence="14">
    <location>
        <begin position="93"/>
        <end position="120"/>
    </location>
</feature>
<evidence type="ECO:0000256" key="3">
    <source>
        <dbReference type="ARBA" id="ARBA00005978"/>
    </source>
</evidence>
<organism evidence="16 17">
    <name type="scientific">Amphiprion ocellaris</name>
    <name type="common">Clown anemonefish</name>
    <dbReference type="NCBI Taxonomy" id="80972"/>
    <lineage>
        <taxon>Eukaryota</taxon>
        <taxon>Metazoa</taxon>
        <taxon>Chordata</taxon>
        <taxon>Craniata</taxon>
        <taxon>Vertebrata</taxon>
        <taxon>Euteleostomi</taxon>
        <taxon>Actinopterygii</taxon>
        <taxon>Neopterygii</taxon>
        <taxon>Teleostei</taxon>
        <taxon>Neoteleostei</taxon>
        <taxon>Acanthomorphata</taxon>
        <taxon>Ovalentaria</taxon>
        <taxon>Pomacentridae</taxon>
        <taxon>Amphiprion</taxon>
    </lineage>
</organism>
<feature type="compositionally biased region" description="Polar residues" evidence="14">
    <location>
        <begin position="745"/>
        <end position="759"/>
    </location>
</feature>
<feature type="region of interest" description="Disordered" evidence="14">
    <location>
        <begin position="631"/>
        <end position="667"/>
    </location>
</feature>
<feature type="compositionally biased region" description="Acidic residues" evidence="14">
    <location>
        <begin position="734"/>
        <end position="744"/>
    </location>
</feature>
<dbReference type="GO" id="GO:0042981">
    <property type="term" value="P:regulation of apoptotic process"/>
    <property type="evidence" value="ECO:0007669"/>
    <property type="project" value="TreeGrafter"/>
</dbReference>
<dbReference type="GO" id="GO:0005085">
    <property type="term" value="F:guanyl-nucleotide exchange factor activity"/>
    <property type="evidence" value="ECO:0007669"/>
    <property type="project" value="UniProtKB-KW"/>
</dbReference>